<feature type="compositionally biased region" description="Polar residues" evidence="1">
    <location>
        <begin position="20"/>
        <end position="31"/>
    </location>
</feature>
<name>A0A495IWJ0_9SPHI</name>
<dbReference type="Gene3D" id="1.10.1220.10">
    <property type="entry name" value="Met repressor-like"/>
    <property type="match status" value="1"/>
</dbReference>
<dbReference type="EMBL" id="RBKU01000001">
    <property type="protein sequence ID" value="RKR80721.1"/>
    <property type="molecule type" value="Genomic_DNA"/>
</dbReference>
<organism evidence="2 3">
    <name type="scientific">Mucilaginibacter gracilis</name>
    <dbReference type="NCBI Taxonomy" id="423350"/>
    <lineage>
        <taxon>Bacteria</taxon>
        <taxon>Pseudomonadati</taxon>
        <taxon>Bacteroidota</taxon>
        <taxon>Sphingobacteriia</taxon>
        <taxon>Sphingobacteriales</taxon>
        <taxon>Sphingobacteriaceae</taxon>
        <taxon>Mucilaginibacter</taxon>
    </lineage>
</organism>
<evidence type="ECO:0000256" key="1">
    <source>
        <dbReference type="SAM" id="MobiDB-lite"/>
    </source>
</evidence>
<evidence type="ECO:0000313" key="2">
    <source>
        <dbReference type="EMBL" id="RKR80721.1"/>
    </source>
</evidence>
<keyword evidence="3" id="KW-1185">Reference proteome</keyword>
<sequence>MEDYKNKLGSLADKLKNESPKTPIQQVQPVSSEPPKEQEVQFNNWIPRSLVKQVKTYGVEHDMSSKDITIHALREFLASNDKANETGDT</sequence>
<evidence type="ECO:0000313" key="3">
    <source>
        <dbReference type="Proteomes" id="UP000268007"/>
    </source>
</evidence>
<protein>
    <submittedName>
        <fullName evidence="2">Uncharacterized protein</fullName>
    </submittedName>
</protein>
<accession>A0A495IWJ0</accession>
<feature type="region of interest" description="Disordered" evidence="1">
    <location>
        <begin position="1"/>
        <end position="36"/>
    </location>
</feature>
<dbReference type="Proteomes" id="UP000268007">
    <property type="component" value="Unassembled WGS sequence"/>
</dbReference>
<dbReference type="AlphaFoldDB" id="A0A495IWJ0"/>
<reference evidence="2 3" key="1">
    <citation type="submission" date="2018-10" db="EMBL/GenBank/DDBJ databases">
        <title>Genomic Encyclopedia of Archaeal and Bacterial Type Strains, Phase II (KMG-II): from individual species to whole genera.</title>
        <authorList>
            <person name="Goeker M."/>
        </authorList>
    </citation>
    <scope>NUCLEOTIDE SEQUENCE [LARGE SCALE GENOMIC DNA]</scope>
    <source>
        <strain evidence="2 3">DSM 18602</strain>
    </source>
</reference>
<dbReference type="RefSeq" id="WP_211339651.1">
    <property type="nucleotide sequence ID" value="NZ_RBKU01000001.1"/>
</dbReference>
<dbReference type="InterPro" id="IPR013321">
    <property type="entry name" value="Arc_rbn_hlx_hlx"/>
</dbReference>
<gene>
    <name evidence="2" type="ORF">BDD43_0853</name>
</gene>
<dbReference type="GO" id="GO:0006355">
    <property type="term" value="P:regulation of DNA-templated transcription"/>
    <property type="evidence" value="ECO:0007669"/>
    <property type="project" value="InterPro"/>
</dbReference>
<proteinExistence type="predicted"/>
<comment type="caution">
    <text evidence="2">The sequence shown here is derived from an EMBL/GenBank/DDBJ whole genome shotgun (WGS) entry which is preliminary data.</text>
</comment>